<protein>
    <submittedName>
        <fullName evidence="2">Uncharacterized protein</fullName>
    </submittedName>
</protein>
<gene>
    <name evidence="2" type="ORF">EUX98_g6369</name>
</gene>
<dbReference type="Proteomes" id="UP000308730">
    <property type="component" value="Unassembled WGS sequence"/>
</dbReference>
<feature type="compositionally biased region" description="Polar residues" evidence="1">
    <location>
        <begin position="122"/>
        <end position="132"/>
    </location>
</feature>
<organism evidence="2 3">
    <name type="scientific">Antrodiella citrinella</name>
    <dbReference type="NCBI Taxonomy" id="2447956"/>
    <lineage>
        <taxon>Eukaryota</taxon>
        <taxon>Fungi</taxon>
        <taxon>Dikarya</taxon>
        <taxon>Basidiomycota</taxon>
        <taxon>Agaricomycotina</taxon>
        <taxon>Agaricomycetes</taxon>
        <taxon>Polyporales</taxon>
        <taxon>Steccherinaceae</taxon>
        <taxon>Antrodiella</taxon>
    </lineage>
</organism>
<sequence>MPTASTDFTLELPAMDSDLMPEWLYEPGPEIPLTQDDVRRLYRNSTCTTTEDSLSLGYGSIRAPSPAELQSLWDDSESDSGSDDEPFDDEDDDENLCVSDADTDSTSATLHDAPVDPADHAPSTSALKQPQLISPPSPPSPRRHPDDLLRLYAYSSADPDLATCLHGIDEALLCNPFSVYADVCYNAAVKREPQNGGVSRGSNELERVTEEDETEEAESEESEDEDEPVLHSPIQTGVVASNWTSGVYVGNAPSEALSALALPAPYHATMDSKPGCFVSPVSTN</sequence>
<feature type="compositionally biased region" description="Acidic residues" evidence="1">
    <location>
        <begin position="74"/>
        <end position="95"/>
    </location>
</feature>
<dbReference type="OrthoDB" id="3265728at2759"/>
<feature type="compositionally biased region" description="Acidic residues" evidence="1">
    <location>
        <begin position="209"/>
        <end position="227"/>
    </location>
</feature>
<evidence type="ECO:0000256" key="1">
    <source>
        <dbReference type="SAM" id="MobiDB-lite"/>
    </source>
</evidence>
<accession>A0A4S4MPF2</accession>
<keyword evidence="3" id="KW-1185">Reference proteome</keyword>
<proteinExistence type="predicted"/>
<reference evidence="2 3" key="1">
    <citation type="submission" date="2019-02" db="EMBL/GenBank/DDBJ databases">
        <title>Genome sequencing of the rare red list fungi Antrodiella citrinella (Flaviporus citrinellus).</title>
        <authorList>
            <person name="Buettner E."/>
            <person name="Kellner H."/>
        </authorList>
    </citation>
    <scope>NUCLEOTIDE SEQUENCE [LARGE SCALE GENOMIC DNA]</scope>
    <source>
        <strain evidence="2 3">DSM 108506</strain>
    </source>
</reference>
<comment type="caution">
    <text evidence="2">The sequence shown here is derived from an EMBL/GenBank/DDBJ whole genome shotgun (WGS) entry which is preliminary data.</text>
</comment>
<dbReference type="AlphaFoldDB" id="A0A4S4MPF2"/>
<dbReference type="EMBL" id="SGPM01000223">
    <property type="protein sequence ID" value="THH27809.1"/>
    <property type="molecule type" value="Genomic_DNA"/>
</dbReference>
<name>A0A4S4MPF2_9APHY</name>
<evidence type="ECO:0000313" key="3">
    <source>
        <dbReference type="Proteomes" id="UP000308730"/>
    </source>
</evidence>
<feature type="region of interest" description="Disordered" evidence="1">
    <location>
        <begin position="49"/>
        <end position="146"/>
    </location>
</feature>
<feature type="region of interest" description="Disordered" evidence="1">
    <location>
        <begin position="193"/>
        <end position="231"/>
    </location>
</feature>
<evidence type="ECO:0000313" key="2">
    <source>
        <dbReference type="EMBL" id="THH27809.1"/>
    </source>
</evidence>